<dbReference type="GeneID" id="14517100"/>
<protein>
    <submittedName>
        <fullName evidence="1">Uncharacterized protein</fullName>
    </submittedName>
</protein>
<evidence type="ECO:0000313" key="1">
    <source>
        <dbReference type="EMBL" id="BAM44928.1"/>
    </source>
</evidence>
<reference evidence="1 2" key="1">
    <citation type="journal article" date="2012" name="J. Virol.">
        <title>Complete Genome Sequence of Bacteriophage BC-611 Specifically Infecting Enterococcus faecalis Strain NP-10011.</title>
        <authorList>
            <person name="Horiuchi T."/>
            <person name="Sakka M."/>
            <person name="Hayashi A."/>
            <person name="Shimada T."/>
            <person name="Kimura T."/>
            <person name="Sakka K."/>
        </authorList>
    </citation>
    <scope>NUCLEOTIDE SEQUENCE [LARGE SCALE GENOMIC DNA]</scope>
</reference>
<name>K0IS63_9CAUD</name>
<proteinExistence type="predicted"/>
<accession>K0IS63</accession>
<dbReference type="RefSeq" id="YP_006742193.1">
    <property type="nucleotide sequence ID" value="NC_018086.1"/>
</dbReference>
<dbReference type="KEGG" id="vg:14517100"/>
<sequence>MYIFYKAVSKATERSPLGCEETSERLSPILYAIAMLKP</sequence>
<evidence type="ECO:0000313" key="2">
    <source>
        <dbReference type="Proteomes" id="UP000006172"/>
    </source>
</evidence>
<keyword evidence="2" id="KW-1185">Reference proteome</keyword>
<dbReference type="Proteomes" id="UP000006172">
    <property type="component" value="Segment"/>
</dbReference>
<organism evidence="1 2">
    <name type="scientific">Enterococcus phage BC611</name>
    <dbReference type="NCBI Taxonomy" id="1173135"/>
    <lineage>
        <taxon>Viruses</taxon>
        <taxon>Duplodnaviria</taxon>
        <taxon>Heunggongvirae</taxon>
        <taxon>Uroviricota</taxon>
        <taxon>Caudoviricetes</taxon>
        <taxon>Saphexavirus</taxon>
        <taxon>Saphexavirus BC611</taxon>
    </lineage>
</organism>
<dbReference type="EMBL" id="AB712291">
    <property type="protein sequence ID" value="BAM44928.1"/>
    <property type="molecule type" value="Genomic_DNA"/>
</dbReference>
<dbReference type="OrthoDB" id="28403at10239"/>